<gene>
    <name evidence="1" type="ORF">EDD73_11092</name>
</gene>
<comment type="caution">
    <text evidence="1">The sequence shown here is derived from an EMBL/GenBank/DDBJ whole genome shotgun (WGS) entry which is preliminary data.</text>
</comment>
<sequence length="196" mass="22341">MLFTTVDSPEFLTSLCSVNNEPIGSLTPLDLLQRLRTIQQTPGQAVHHLDPWFMGLYEEIFIKPNRLVHTDLYRRANRFPLPEPCSTEHISVWRTNMDQLGLGYRIPSGFYALIRPATVTAIVAAWPQSQGTLYDFLHLHLTTFLPWQCSDGDVATPIAATFLHLARAGYLELTCCPDLPSPAYFQHQFNWIVKKQ</sequence>
<dbReference type="RefSeq" id="WP_131919128.1">
    <property type="nucleotide sequence ID" value="NZ_JAOQNU010000010.1"/>
</dbReference>
<evidence type="ECO:0000313" key="2">
    <source>
        <dbReference type="Proteomes" id="UP000294813"/>
    </source>
</evidence>
<protein>
    <submittedName>
        <fullName evidence="1">Uncharacterized protein</fullName>
    </submittedName>
</protein>
<dbReference type="AlphaFoldDB" id="A0A4R2RMK7"/>
<dbReference type="Proteomes" id="UP000294813">
    <property type="component" value="Unassembled WGS sequence"/>
</dbReference>
<dbReference type="OrthoDB" id="2847766at2"/>
<name>A0A4R2RMK7_9FIRM</name>
<proteinExistence type="predicted"/>
<dbReference type="EMBL" id="SLXT01000010">
    <property type="protein sequence ID" value="TCP64393.1"/>
    <property type="molecule type" value="Genomic_DNA"/>
</dbReference>
<accession>A0A4R2RMK7</accession>
<evidence type="ECO:0000313" key="1">
    <source>
        <dbReference type="EMBL" id="TCP64393.1"/>
    </source>
</evidence>
<keyword evidence="2" id="KW-1185">Reference proteome</keyword>
<organism evidence="1 2">
    <name type="scientific">Heliophilum fasciatum</name>
    <dbReference type="NCBI Taxonomy" id="35700"/>
    <lineage>
        <taxon>Bacteria</taxon>
        <taxon>Bacillati</taxon>
        <taxon>Bacillota</taxon>
        <taxon>Clostridia</taxon>
        <taxon>Eubacteriales</taxon>
        <taxon>Heliobacteriaceae</taxon>
        <taxon>Heliophilum</taxon>
    </lineage>
</organism>
<reference evidence="1 2" key="1">
    <citation type="submission" date="2019-03" db="EMBL/GenBank/DDBJ databases">
        <title>Genomic Encyclopedia of Type Strains, Phase IV (KMG-IV): sequencing the most valuable type-strain genomes for metagenomic binning, comparative biology and taxonomic classification.</title>
        <authorList>
            <person name="Goeker M."/>
        </authorList>
    </citation>
    <scope>NUCLEOTIDE SEQUENCE [LARGE SCALE GENOMIC DNA]</scope>
    <source>
        <strain evidence="1 2">DSM 11170</strain>
    </source>
</reference>